<dbReference type="GO" id="GO:0008757">
    <property type="term" value="F:S-adenosylmethionine-dependent methyltransferase activity"/>
    <property type="evidence" value="ECO:0007669"/>
    <property type="project" value="InterPro"/>
</dbReference>
<sequence>MQKIDKLANYANPKSLGNKFREKRFNFFKSKIKNLPKPMKILDVGGTQLFWVNRGFHNNPNYHITLLNLHKEPSDYSNIQSTIGDATNLSNYQNNHFDLVFSNSVIEHLFTYQNQEKMASEVRRIGRYHYIQTPNYYFFIEPHYLLPFFQFLPRSLQLFILTKTRLSRGIKYTKEAANAYLDEIQLLSKKQYKQLFPESVFYKEKFLGMTKSITAHNIVNKG</sequence>
<evidence type="ECO:0000259" key="1">
    <source>
        <dbReference type="Pfam" id="PF08241"/>
    </source>
</evidence>
<dbReference type="OrthoDB" id="7260171at2"/>
<dbReference type="eggNOG" id="COG2226">
    <property type="taxonomic scope" value="Bacteria"/>
</dbReference>
<accession>A1ZI83</accession>
<dbReference type="EMBL" id="AAWS01000009">
    <property type="protein sequence ID" value="EAY29751.1"/>
    <property type="molecule type" value="Genomic_DNA"/>
</dbReference>
<dbReference type="Gene3D" id="3.40.50.150">
    <property type="entry name" value="Vaccinia Virus protein VP39"/>
    <property type="match status" value="1"/>
</dbReference>
<dbReference type="Proteomes" id="UP000004095">
    <property type="component" value="Unassembled WGS sequence"/>
</dbReference>
<dbReference type="InterPro" id="IPR029063">
    <property type="entry name" value="SAM-dependent_MTases_sf"/>
</dbReference>
<organism evidence="2 3">
    <name type="scientific">Microscilla marina ATCC 23134</name>
    <dbReference type="NCBI Taxonomy" id="313606"/>
    <lineage>
        <taxon>Bacteria</taxon>
        <taxon>Pseudomonadati</taxon>
        <taxon>Bacteroidota</taxon>
        <taxon>Cytophagia</taxon>
        <taxon>Cytophagales</taxon>
        <taxon>Microscillaceae</taxon>
        <taxon>Microscilla</taxon>
    </lineage>
</organism>
<keyword evidence="3" id="KW-1185">Reference proteome</keyword>
<feature type="domain" description="Methyltransferase type 11" evidence="1">
    <location>
        <begin position="76"/>
        <end position="125"/>
    </location>
</feature>
<comment type="caution">
    <text evidence="2">The sequence shown here is derived from an EMBL/GenBank/DDBJ whole genome shotgun (WGS) entry which is preliminary data.</text>
</comment>
<reference evidence="2 3" key="1">
    <citation type="submission" date="2007-01" db="EMBL/GenBank/DDBJ databases">
        <authorList>
            <person name="Haygood M."/>
            <person name="Podell S."/>
            <person name="Anderson C."/>
            <person name="Hopkinson B."/>
            <person name="Roe K."/>
            <person name="Barbeau K."/>
            <person name="Gaasterland T."/>
            <person name="Ferriera S."/>
            <person name="Johnson J."/>
            <person name="Kravitz S."/>
            <person name="Beeson K."/>
            <person name="Sutton G."/>
            <person name="Rogers Y.-H."/>
            <person name="Friedman R."/>
            <person name="Frazier M."/>
            <person name="Venter J.C."/>
        </authorList>
    </citation>
    <scope>NUCLEOTIDE SEQUENCE [LARGE SCALE GENOMIC DNA]</scope>
    <source>
        <strain evidence="2 3">ATCC 23134</strain>
    </source>
</reference>
<gene>
    <name evidence="2" type="ORF">M23134_05623</name>
</gene>
<dbReference type="Pfam" id="PF08241">
    <property type="entry name" value="Methyltransf_11"/>
    <property type="match status" value="1"/>
</dbReference>
<name>A1ZI83_MICM2</name>
<dbReference type="InterPro" id="IPR013216">
    <property type="entry name" value="Methyltransf_11"/>
</dbReference>
<proteinExistence type="predicted"/>
<evidence type="ECO:0000313" key="2">
    <source>
        <dbReference type="EMBL" id="EAY29751.1"/>
    </source>
</evidence>
<dbReference type="SUPFAM" id="SSF53335">
    <property type="entry name" value="S-adenosyl-L-methionine-dependent methyltransferases"/>
    <property type="match status" value="1"/>
</dbReference>
<dbReference type="RefSeq" id="WP_004155505.1">
    <property type="nucleotide sequence ID" value="NZ_AAWS01000009.1"/>
</dbReference>
<dbReference type="AlphaFoldDB" id="A1ZI83"/>
<evidence type="ECO:0000313" key="3">
    <source>
        <dbReference type="Proteomes" id="UP000004095"/>
    </source>
</evidence>
<protein>
    <recommendedName>
        <fullName evidence="1">Methyltransferase type 11 domain-containing protein</fullName>
    </recommendedName>
</protein>